<name>A0A368KGI4_9GAMM</name>
<dbReference type="Proteomes" id="UP000252387">
    <property type="component" value="Unassembled WGS sequence"/>
</dbReference>
<dbReference type="RefSeq" id="WP_114342839.1">
    <property type="nucleotide sequence ID" value="NZ_QFWQ01000005.1"/>
</dbReference>
<sequence length="577" mass="62638">MLNALYVSVTGASPEGVRRASGSMQQQGFAAGPHLDWNGSALVTWASPSQLEVENLELHTPLGDAYCVGPLWYGGKFGKAALGLLIEDSSAGRQIDEASLRGNFVLFLRTAHQCLVLNDGLGLVRLYTSPDGLFHSTSWLATCAYAGRVGLNAAAAVEYVLLGASHSDETVADGVTTLQLGSGLDLIRNVRYERTRAWDSSVAPISATLDAAVEQVAEHLATVFAETTAAFPSHTRAAISGGFDSRLILAGLLAAGNRPELFVYGKETSVDVSIARAVAGSVDIPLDVIDKSALDAQLAPPGLQRIVANSLFFDGLPNDGVYDSGVDQQTRLDQTAGGRLGLNGGGGEIFRNYFHLPDRRFSAMDLVRTFYRGFDRRVLRQPGALSAYENRMATAIARAVGGSSDNLTQPVERSRIELAYPLFRCHHWMAVNNSVAVRHGYYMTPLADPVAVALAWRLPLAWKDAGRLEARLIDALHSGVARQMSEYGFRFSDGPPARMRFHAWMSRSRPVFARPFINAAGRCLRRSAVAPTWLAYCRAVLPGEWCMDRLLDLQRLPSNQALARALAVEVVWRKLLL</sequence>
<keyword evidence="2" id="KW-1185">Reference proteome</keyword>
<gene>
    <name evidence="1" type="ORF">DEO45_09295</name>
</gene>
<dbReference type="SUPFAM" id="SSF52402">
    <property type="entry name" value="Adenine nucleotide alpha hydrolases-like"/>
    <property type="match status" value="1"/>
</dbReference>
<dbReference type="OrthoDB" id="6287162at2"/>
<evidence type="ECO:0000313" key="1">
    <source>
        <dbReference type="EMBL" id="RCS30236.1"/>
    </source>
</evidence>
<protein>
    <submittedName>
        <fullName evidence="1">Asparagine synthase</fullName>
    </submittedName>
</protein>
<dbReference type="AlphaFoldDB" id="A0A368KGI4"/>
<accession>A0A368KGI4</accession>
<proteinExistence type="predicted"/>
<dbReference type="Gene3D" id="3.40.50.620">
    <property type="entry name" value="HUPs"/>
    <property type="match status" value="1"/>
</dbReference>
<evidence type="ECO:0000313" key="2">
    <source>
        <dbReference type="Proteomes" id="UP000252387"/>
    </source>
</evidence>
<comment type="caution">
    <text evidence="1">The sequence shown here is derived from an EMBL/GenBank/DDBJ whole genome shotgun (WGS) entry which is preliminary data.</text>
</comment>
<organism evidence="1 2">
    <name type="scientific">Rhodanobacter denitrificans</name>
    <dbReference type="NCBI Taxonomy" id="666685"/>
    <lineage>
        <taxon>Bacteria</taxon>
        <taxon>Pseudomonadati</taxon>
        <taxon>Pseudomonadota</taxon>
        <taxon>Gammaproteobacteria</taxon>
        <taxon>Lysobacterales</taxon>
        <taxon>Rhodanobacteraceae</taxon>
        <taxon>Rhodanobacter</taxon>
    </lineage>
</organism>
<reference evidence="1 2" key="1">
    <citation type="submission" date="2018-05" db="EMBL/GenBank/DDBJ databases">
        <title>Draft genome sequence of Rhodanobacter denitrificans Yn1 isolated from gold copper mine.</title>
        <authorList>
            <person name="Yang N."/>
            <person name="Mazhar H.S."/>
            <person name="Rensing C."/>
        </authorList>
    </citation>
    <scope>NUCLEOTIDE SEQUENCE [LARGE SCALE GENOMIC DNA]</scope>
    <source>
        <strain evidence="1 2">Yn1</strain>
    </source>
</reference>
<dbReference type="EMBL" id="QFWQ01000005">
    <property type="protein sequence ID" value="RCS30236.1"/>
    <property type="molecule type" value="Genomic_DNA"/>
</dbReference>
<dbReference type="InterPro" id="IPR014729">
    <property type="entry name" value="Rossmann-like_a/b/a_fold"/>
</dbReference>